<keyword evidence="2 5" id="KW-0812">Transmembrane</keyword>
<name>A0A193SCG9_KLEPN</name>
<evidence type="ECO:0000256" key="1">
    <source>
        <dbReference type="ARBA" id="ARBA00004141"/>
    </source>
</evidence>
<keyword evidence="7" id="KW-0436">Ligase</keyword>
<feature type="transmembrane region" description="Helical" evidence="5">
    <location>
        <begin position="83"/>
        <end position="102"/>
    </location>
</feature>
<feature type="transmembrane region" description="Helical" evidence="5">
    <location>
        <begin position="52"/>
        <end position="71"/>
    </location>
</feature>
<dbReference type="PANTHER" id="PTHR37422:SF17">
    <property type="entry name" value="O-ANTIGEN LIGASE"/>
    <property type="match status" value="1"/>
</dbReference>
<dbReference type="EMBL" id="LT174542">
    <property type="protein sequence ID" value="CZQ24205.1"/>
    <property type="molecule type" value="Genomic_DNA"/>
</dbReference>
<feature type="domain" description="O-antigen ligase-related" evidence="6">
    <location>
        <begin position="177"/>
        <end position="341"/>
    </location>
</feature>
<feature type="transmembrane region" description="Helical" evidence="5">
    <location>
        <begin position="174"/>
        <end position="206"/>
    </location>
</feature>
<dbReference type="AlphaFoldDB" id="A0A193SCG9"/>
<feature type="transmembrane region" description="Helical" evidence="5">
    <location>
        <begin position="212"/>
        <end position="230"/>
    </location>
</feature>
<feature type="transmembrane region" description="Helical" evidence="5">
    <location>
        <begin position="326"/>
        <end position="345"/>
    </location>
</feature>
<dbReference type="Pfam" id="PF04932">
    <property type="entry name" value="Wzy_C"/>
    <property type="match status" value="1"/>
</dbReference>
<reference evidence="7" key="2">
    <citation type="submission" date="2016-06" db="EMBL/GenBank/DDBJ databases">
        <title>Towards a vaccine: An investigation of Klebsiella pneumoniae surface antigens.</title>
        <authorList>
            <person name="Follador R."/>
            <person name="Heinz E."/>
            <person name="Wyres K.L."/>
            <person name="Ellington M.J."/>
            <person name="Kowarik M."/>
            <person name="Holt K.E."/>
            <person name="Thomson N.R."/>
        </authorList>
    </citation>
    <scope>NUCLEOTIDE SEQUENCE</scope>
    <source>
        <strain evidence="7">AKPRH1294431</strain>
    </source>
</reference>
<dbReference type="PANTHER" id="PTHR37422">
    <property type="entry name" value="TEICHURONIC ACID BIOSYNTHESIS PROTEIN TUAE"/>
    <property type="match status" value="1"/>
</dbReference>
<feature type="transmembrane region" description="Helical" evidence="5">
    <location>
        <begin position="148"/>
        <end position="167"/>
    </location>
</feature>
<gene>
    <name evidence="7" type="primary">wzy</name>
</gene>
<dbReference type="InterPro" id="IPR051533">
    <property type="entry name" value="WaaL-like"/>
</dbReference>
<evidence type="ECO:0000256" key="5">
    <source>
        <dbReference type="SAM" id="Phobius"/>
    </source>
</evidence>
<evidence type="ECO:0000256" key="4">
    <source>
        <dbReference type="ARBA" id="ARBA00023136"/>
    </source>
</evidence>
<evidence type="ECO:0000256" key="3">
    <source>
        <dbReference type="ARBA" id="ARBA00022989"/>
    </source>
</evidence>
<reference evidence="7" key="1">
    <citation type="submission" date="2016-02" db="EMBL/GenBank/DDBJ databases">
        <authorList>
            <person name="Wen L."/>
            <person name="He K."/>
            <person name="Yang H."/>
        </authorList>
    </citation>
    <scope>NUCLEOTIDE SEQUENCE</scope>
    <source>
        <strain evidence="7">AKPRH1294431</strain>
    </source>
</reference>
<evidence type="ECO:0000313" key="7">
    <source>
        <dbReference type="EMBL" id="CZQ24205.1"/>
    </source>
</evidence>
<accession>A0A193SCG9</accession>
<keyword evidence="4 5" id="KW-0472">Membrane</keyword>
<feature type="transmembrane region" description="Helical" evidence="5">
    <location>
        <begin position="388"/>
        <end position="404"/>
    </location>
</feature>
<sequence>MRTLSKAIIILSLIFSVTNYVPISVLVLLLTPISVIGIFYRTDFLKFKKIELYLLLLYIYVIGSTLIYNPSSFLEFDFYRKDGNFIISYLILLVFIFLPLNIDIDIDKWLKRAFVIFSIASFVAFLIMPKEVPEEGGATVHHFFFLSHNAAGGFYSVIGAMALGIYLHSKNKLYLFYAIMFIFFLYMTNSRGSILAIMAAFGYSLIKFKKPFLVFTIFLLIQFFIVQETYPTWVSMGKIMSENANYTVSSAAQGIDFQRVGTFIDRLYYLWPRAFDNFIHSPLLGLGFGSYDDLYYRYSDVIPHLLAIKEGAMVRHSEAHAHNSTFTILAELGVVGYLLFILLFNEINKKIIAIKKVEPGIFMALSLAFWTCIFSSATEHRITTPSQMIPFFILFGICYLKFFGRRNVND</sequence>
<evidence type="ECO:0000259" key="6">
    <source>
        <dbReference type="Pfam" id="PF04932"/>
    </source>
</evidence>
<comment type="subcellular location">
    <subcellularLocation>
        <location evidence="1">Membrane</location>
        <topology evidence="1">Multi-pass membrane protein</topology>
    </subcellularLocation>
</comment>
<evidence type="ECO:0000256" key="2">
    <source>
        <dbReference type="ARBA" id="ARBA00022692"/>
    </source>
</evidence>
<feature type="transmembrane region" description="Helical" evidence="5">
    <location>
        <begin position="20"/>
        <end position="40"/>
    </location>
</feature>
<feature type="transmembrane region" description="Helical" evidence="5">
    <location>
        <begin position="274"/>
        <end position="291"/>
    </location>
</feature>
<feature type="transmembrane region" description="Helical" evidence="5">
    <location>
        <begin position="109"/>
        <end position="128"/>
    </location>
</feature>
<dbReference type="InterPro" id="IPR007016">
    <property type="entry name" value="O-antigen_ligase-rel_domated"/>
</dbReference>
<dbReference type="GO" id="GO:0016020">
    <property type="term" value="C:membrane"/>
    <property type="evidence" value="ECO:0007669"/>
    <property type="project" value="UniProtKB-SubCell"/>
</dbReference>
<dbReference type="RefSeq" id="WP_001259743.1">
    <property type="nucleotide sequence ID" value="NZ_AP019665.1"/>
</dbReference>
<proteinExistence type="predicted"/>
<organism evidence="7">
    <name type="scientific">Klebsiella pneumoniae</name>
    <dbReference type="NCBI Taxonomy" id="573"/>
    <lineage>
        <taxon>Bacteria</taxon>
        <taxon>Pseudomonadati</taxon>
        <taxon>Pseudomonadota</taxon>
        <taxon>Gammaproteobacteria</taxon>
        <taxon>Enterobacterales</taxon>
        <taxon>Enterobacteriaceae</taxon>
        <taxon>Klebsiella/Raoultella group</taxon>
        <taxon>Klebsiella</taxon>
        <taxon>Klebsiella pneumoniae complex</taxon>
    </lineage>
</organism>
<keyword evidence="3 5" id="KW-1133">Transmembrane helix</keyword>
<protein>
    <submittedName>
        <fullName evidence="7">Lipid A core-O-antigen ligase and related enzymes</fullName>
    </submittedName>
</protein>
<dbReference type="GO" id="GO:0016874">
    <property type="term" value="F:ligase activity"/>
    <property type="evidence" value="ECO:0007669"/>
    <property type="project" value="UniProtKB-KW"/>
</dbReference>
<feature type="transmembrane region" description="Helical" evidence="5">
    <location>
        <begin position="357"/>
        <end position="376"/>
    </location>
</feature>